<sequence>MKPNHLLLATAASLLAMAAPGMAKGSDQSFTIAVIPDTQNYLDYSHQSEAGFPIDAREIFIDQMEFIARNARSAGGDIAFATSVGDVWQHGSRSMDAEHVAKGLKAIPNPVFGNYLKPEPRTLTVEMPTARAGYSILAGKLPFSVVPGNHDYDAVWSDSRWPATMKGDDPMRYGMLHYGGLDNFRSVFGSDSSFFKGKPWYVASFNGGANSAQIFEASGYRFLHIGLEMAPEDDVIQWAQGVLKAHPGLPTIISIHDHLNIAGERKPIPAVDFHAVHKEHNSPQLLWEKFIAQNDQIFMVLSGHQHGQSHAVDKNAFGHEVYQILADYQDRGQILPMIAPNAPKAALGDGWLRLMKFDFSGAVPTVGVSTYSTYFHTSSDRMPSYPALYKEHEKPADTDAAFGAEDVFTLTLPDFKERFARATVKAK</sequence>
<dbReference type="PANTHER" id="PTHR43143:SF5">
    <property type="entry name" value="SECRETED PROTEIN"/>
    <property type="match status" value="1"/>
</dbReference>
<dbReference type="eggNOG" id="COG1409">
    <property type="taxonomic scope" value="Bacteria"/>
</dbReference>
<dbReference type="OrthoDB" id="475207at2"/>
<name>A0A081R9X3_SPHCR</name>
<evidence type="ECO:0000313" key="3">
    <source>
        <dbReference type="Proteomes" id="UP000028411"/>
    </source>
</evidence>
<proteinExistence type="predicted"/>
<organism evidence="2 3">
    <name type="scientific">Sphingobium chlorophenolicum</name>
    <dbReference type="NCBI Taxonomy" id="46429"/>
    <lineage>
        <taxon>Bacteria</taxon>
        <taxon>Pseudomonadati</taxon>
        <taxon>Pseudomonadota</taxon>
        <taxon>Alphaproteobacteria</taxon>
        <taxon>Sphingomonadales</taxon>
        <taxon>Sphingomonadaceae</taxon>
        <taxon>Sphingobium</taxon>
    </lineage>
</organism>
<dbReference type="Proteomes" id="UP000028411">
    <property type="component" value="Unassembled WGS sequence"/>
</dbReference>
<keyword evidence="1" id="KW-0732">Signal</keyword>
<feature type="chain" id="PRO_5001763124" evidence="1">
    <location>
        <begin position="19"/>
        <end position="427"/>
    </location>
</feature>
<protein>
    <submittedName>
        <fullName evidence="2">Metallophosphoesterase</fullName>
    </submittedName>
</protein>
<gene>
    <name evidence="2" type="ORF">BV95_03747</name>
</gene>
<dbReference type="PATRIC" id="fig|46429.4.peg.3734"/>
<dbReference type="EMBL" id="JFHR01000057">
    <property type="protein sequence ID" value="KEQ51996.1"/>
    <property type="molecule type" value="Genomic_DNA"/>
</dbReference>
<evidence type="ECO:0000313" key="2">
    <source>
        <dbReference type="EMBL" id="KEQ51996.1"/>
    </source>
</evidence>
<dbReference type="SUPFAM" id="SSF56300">
    <property type="entry name" value="Metallo-dependent phosphatases"/>
    <property type="match status" value="1"/>
</dbReference>
<comment type="caution">
    <text evidence="2">The sequence shown here is derived from an EMBL/GenBank/DDBJ whole genome shotgun (WGS) entry which is preliminary data.</text>
</comment>
<evidence type="ECO:0000256" key="1">
    <source>
        <dbReference type="SAM" id="SignalP"/>
    </source>
</evidence>
<accession>A0A081R9X3</accession>
<feature type="signal peptide" evidence="1">
    <location>
        <begin position="1"/>
        <end position="18"/>
    </location>
</feature>
<dbReference type="InterPro" id="IPR051918">
    <property type="entry name" value="STPP_CPPED1"/>
</dbReference>
<dbReference type="Gene3D" id="3.60.21.10">
    <property type="match status" value="1"/>
</dbReference>
<reference evidence="2 3" key="1">
    <citation type="submission" date="2014-02" db="EMBL/GenBank/DDBJ databases">
        <title>Whole genome sequence of Sphingobium chlorophenolicum NBRC 16172.</title>
        <authorList>
            <person name="Gan H.M."/>
            <person name="Gan H.Y."/>
            <person name="Chew T.H."/>
            <person name="Savka M.A."/>
        </authorList>
    </citation>
    <scope>NUCLEOTIDE SEQUENCE [LARGE SCALE GENOMIC DNA]</scope>
    <source>
        <strain evidence="2 3">NBRC 16172</strain>
    </source>
</reference>
<dbReference type="AlphaFoldDB" id="A0A081R9X3"/>
<dbReference type="PANTHER" id="PTHR43143">
    <property type="entry name" value="METALLOPHOSPHOESTERASE, CALCINEURIN SUPERFAMILY"/>
    <property type="match status" value="1"/>
</dbReference>
<dbReference type="RefSeq" id="WP_037455579.1">
    <property type="nucleotide sequence ID" value="NZ_JFHR01000057.1"/>
</dbReference>
<dbReference type="InterPro" id="IPR029052">
    <property type="entry name" value="Metallo-depent_PP-like"/>
</dbReference>